<dbReference type="AlphaFoldDB" id="A0ABC9B6U0"/>
<name>A0ABC9B6U0_9POAL</name>
<evidence type="ECO:0000313" key="4">
    <source>
        <dbReference type="EMBL" id="CAL4992554.1"/>
    </source>
</evidence>
<accession>A0ABC9B6U0</accession>
<dbReference type="EMBL" id="OZ075134">
    <property type="protein sequence ID" value="CAL4992554.1"/>
    <property type="molecule type" value="Genomic_DNA"/>
</dbReference>
<evidence type="ECO:0008006" key="6">
    <source>
        <dbReference type="Google" id="ProtNLM"/>
    </source>
</evidence>
<dbReference type="PANTHER" id="PTHR47955">
    <property type="entry name" value="CYTOCHROME P450 FAMILY 71 PROTEIN"/>
    <property type="match status" value="1"/>
</dbReference>
<dbReference type="Pfam" id="PF00067">
    <property type="entry name" value="p450"/>
    <property type="match status" value="1"/>
</dbReference>
<dbReference type="PANTHER" id="PTHR47955:SF14">
    <property type="entry name" value="OS01G0543600 PROTEIN"/>
    <property type="match status" value="1"/>
</dbReference>
<sequence>MRNLASRHYRGNGLMLLRLGTVQNLVVSTPRAAQAVLRTHDHVFASRPPSTLVNDLQYGPSSNFGAAPYGEHWRQVRKLATTHLLAFKKVNSYHLARQEEVCLGLAKLRQAAAMNMEVDISEMVNTFTDDIVCRTVSSKFFRAGGRNKLFQIRELIEVNSTLSARIILESYYPSLAILLGLFAWFLGNKAADTHKRWDELLENMICDHERRSFNHWGESDEQEQSANFIDVMLCVQQEYGITRDSIKDNLL</sequence>
<dbReference type="InterPro" id="IPR036396">
    <property type="entry name" value="Cyt_P450_sf"/>
</dbReference>
<evidence type="ECO:0000313" key="5">
    <source>
        <dbReference type="Proteomes" id="UP001497457"/>
    </source>
</evidence>
<dbReference type="GO" id="GO:0046872">
    <property type="term" value="F:metal ion binding"/>
    <property type="evidence" value="ECO:0007669"/>
    <property type="project" value="UniProtKB-KW"/>
</dbReference>
<dbReference type="Gene3D" id="1.10.630.10">
    <property type="entry name" value="Cytochrome P450"/>
    <property type="match status" value="1"/>
</dbReference>
<protein>
    <recommendedName>
        <fullName evidence="6">Cytochrome P450</fullName>
    </recommendedName>
</protein>
<keyword evidence="5" id="KW-1185">Reference proteome</keyword>
<keyword evidence="3" id="KW-0408">Iron</keyword>
<comment type="similarity">
    <text evidence="1">Belongs to the cytochrome P450 family.</text>
</comment>
<organism evidence="4 5">
    <name type="scientific">Urochloa decumbens</name>
    <dbReference type="NCBI Taxonomy" id="240449"/>
    <lineage>
        <taxon>Eukaryota</taxon>
        <taxon>Viridiplantae</taxon>
        <taxon>Streptophyta</taxon>
        <taxon>Embryophyta</taxon>
        <taxon>Tracheophyta</taxon>
        <taxon>Spermatophyta</taxon>
        <taxon>Magnoliopsida</taxon>
        <taxon>Liliopsida</taxon>
        <taxon>Poales</taxon>
        <taxon>Poaceae</taxon>
        <taxon>PACMAD clade</taxon>
        <taxon>Panicoideae</taxon>
        <taxon>Panicodae</taxon>
        <taxon>Paniceae</taxon>
        <taxon>Melinidinae</taxon>
        <taxon>Urochloa</taxon>
    </lineage>
</organism>
<dbReference type="Proteomes" id="UP001497457">
    <property type="component" value="Chromosome 24b"/>
</dbReference>
<dbReference type="InterPro" id="IPR001128">
    <property type="entry name" value="Cyt_P450"/>
</dbReference>
<keyword evidence="2" id="KW-0479">Metal-binding</keyword>
<proteinExistence type="inferred from homology"/>
<dbReference type="SUPFAM" id="SSF48264">
    <property type="entry name" value="Cytochrome P450"/>
    <property type="match status" value="1"/>
</dbReference>
<reference evidence="4" key="1">
    <citation type="submission" date="2024-10" db="EMBL/GenBank/DDBJ databases">
        <authorList>
            <person name="Ryan C."/>
        </authorList>
    </citation>
    <scope>NUCLEOTIDE SEQUENCE [LARGE SCALE GENOMIC DNA]</scope>
</reference>
<evidence type="ECO:0000256" key="3">
    <source>
        <dbReference type="ARBA" id="ARBA00023004"/>
    </source>
</evidence>
<evidence type="ECO:0000256" key="1">
    <source>
        <dbReference type="ARBA" id="ARBA00010617"/>
    </source>
</evidence>
<evidence type="ECO:0000256" key="2">
    <source>
        <dbReference type="ARBA" id="ARBA00022723"/>
    </source>
</evidence>
<gene>
    <name evidence="4" type="ORF">URODEC1_LOCUS61153</name>
</gene>